<dbReference type="GO" id="GO:0032993">
    <property type="term" value="C:protein-DNA complex"/>
    <property type="evidence" value="ECO:0007669"/>
    <property type="project" value="TreeGrafter"/>
</dbReference>
<dbReference type="RefSeq" id="WP_114405189.1">
    <property type="nucleotide sequence ID" value="NZ_QOWE01000004.1"/>
</dbReference>
<gene>
    <name evidence="8" type="ORF">DUE52_06655</name>
</gene>
<evidence type="ECO:0000259" key="7">
    <source>
        <dbReference type="PROSITE" id="PS50110"/>
    </source>
</evidence>
<comment type="caution">
    <text evidence="8">The sequence shown here is derived from an EMBL/GenBank/DDBJ whole genome shotgun (WGS) entry which is preliminary data.</text>
</comment>
<dbReference type="SMART" id="SM00448">
    <property type="entry name" value="REC"/>
    <property type="match status" value="1"/>
</dbReference>
<evidence type="ECO:0000256" key="1">
    <source>
        <dbReference type="ARBA" id="ARBA00022553"/>
    </source>
</evidence>
<dbReference type="GO" id="GO:0000156">
    <property type="term" value="F:phosphorelay response regulator activity"/>
    <property type="evidence" value="ECO:0007669"/>
    <property type="project" value="TreeGrafter"/>
</dbReference>
<dbReference type="SUPFAM" id="SSF52172">
    <property type="entry name" value="CheY-like"/>
    <property type="match status" value="1"/>
</dbReference>
<reference evidence="8 9" key="1">
    <citation type="submission" date="2018-07" db="EMBL/GenBank/DDBJ databases">
        <title>Genome analysis of Larkinella rosea.</title>
        <authorList>
            <person name="Zhou Z."/>
            <person name="Wang G."/>
        </authorList>
    </citation>
    <scope>NUCLEOTIDE SEQUENCE [LARGE SCALE GENOMIC DNA]</scope>
    <source>
        <strain evidence="9">zzj9</strain>
    </source>
</reference>
<dbReference type="InterPro" id="IPR039420">
    <property type="entry name" value="WalR-like"/>
</dbReference>
<accession>A0A368JSI0</accession>
<keyword evidence="2" id="KW-0902">Two-component regulatory system</keyword>
<keyword evidence="3" id="KW-0805">Transcription regulation</keyword>
<dbReference type="Gene3D" id="2.40.50.1020">
    <property type="entry name" value="LytTr DNA-binding domain"/>
    <property type="match status" value="1"/>
</dbReference>
<dbReference type="GO" id="GO:0006355">
    <property type="term" value="P:regulation of DNA-templated transcription"/>
    <property type="evidence" value="ECO:0007669"/>
    <property type="project" value="TreeGrafter"/>
</dbReference>
<feature type="modified residue" description="4-aspartylphosphate" evidence="6">
    <location>
        <position position="53"/>
    </location>
</feature>
<sequence>MPIHVLVIEDEAQIRKNLQEMLVMRGYEVTAAANGQGGIAEAILQPPDVILCDIMMPKLDGYKVLESIRTNPTLAHVPFIFLTAKADMADLRRGMTLGADDYLAKPFGMKELVAAIESRLKRQQQKQKAPQPTLFIKTIQGHDERGHMVLQTEDCLYFFIRNKKNFVRHLLGTFQIHVPFEKLATELDPSLFFRANRNSIIHRKTVQKYAYWENGKYCLFLQIDGQNQEAILPRARYNSFKKWLAE</sequence>
<dbReference type="GO" id="GO:0005829">
    <property type="term" value="C:cytosol"/>
    <property type="evidence" value="ECO:0007669"/>
    <property type="project" value="TreeGrafter"/>
</dbReference>
<dbReference type="Proteomes" id="UP000253383">
    <property type="component" value="Unassembled WGS sequence"/>
</dbReference>
<feature type="domain" description="Response regulatory" evidence="7">
    <location>
        <begin position="4"/>
        <end position="120"/>
    </location>
</feature>
<dbReference type="InterPro" id="IPR011006">
    <property type="entry name" value="CheY-like_superfamily"/>
</dbReference>
<evidence type="ECO:0000256" key="2">
    <source>
        <dbReference type="ARBA" id="ARBA00023012"/>
    </source>
</evidence>
<evidence type="ECO:0000256" key="6">
    <source>
        <dbReference type="PROSITE-ProRule" id="PRU00169"/>
    </source>
</evidence>
<keyword evidence="9" id="KW-1185">Reference proteome</keyword>
<evidence type="ECO:0000256" key="5">
    <source>
        <dbReference type="ARBA" id="ARBA00023163"/>
    </source>
</evidence>
<dbReference type="GO" id="GO:0000976">
    <property type="term" value="F:transcription cis-regulatory region binding"/>
    <property type="evidence" value="ECO:0007669"/>
    <property type="project" value="TreeGrafter"/>
</dbReference>
<dbReference type="SMART" id="SM00850">
    <property type="entry name" value="LytTR"/>
    <property type="match status" value="1"/>
</dbReference>
<dbReference type="PROSITE" id="PS50110">
    <property type="entry name" value="RESPONSE_REGULATORY"/>
    <property type="match status" value="1"/>
</dbReference>
<dbReference type="PANTHER" id="PTHR48111:SF1">
    <property type="entry name" value="TWO-COMPONENT RESPONSE REGULATOR ORR33"/>
    <property type="match status" value="1"/>
</dbReference>
<proteinExistence type="predicted"/>
<keyword evidence="1 6" id="KW-0597">Phosphoprotein</keyword>
<dbReference type="Gene3D" id="3.40.50.2300">
    <property type="match status" value="1"/>
</dbReference>
<evidence type="ECO:0000256" key="3">
    <source>
        <dbReference type="ARBA" id="ARBA00023015"/>
    </source>
</evidence>
<protein>
    <submittedName>
        <fullName evidence="8">Response regulator</fullName>
    </submittedName>
</protein>
<organism evidence="8 9">
    <name type="scientific">Larkinella punicea</name>
    <dbReference type="NCBI Taxonomy" id="2315727"/>
    <lineage>
        <taxon>Bacteria</taxon>
        <taxon>Pseudomonadati</taxon>
        <taxon>Bacteroidota</taxon>
        <taxon>Cytophagia</taxon>
        <taxon>Cytophagales</taxon>
        <taxon>Spirosomataceae</taxon>
        <taxon>Larkinella</taxon>
    </lineage>
</organism>
<dbReference type="OrthoDB" id="9789181at2"/>
<dbReference type="PANTHER" id="PTHR48111">
    <property type="entry name" value="REGULATOR OF RPOS"/>
    <property type="match status" value="1"/>
</dbReference>
<evidence type="ECO:0000256" key="4">
    <source>
        <dbReference type="ARBA" id="ARBA00023125"/>
    </source>
</evidence>
<dbReference type="Pfam" id="PF04397">
    <property type="entry name" value="LytTR"/>
    <property type="match status" value="1"/>
</dbReference>
<keyword evidence="4" id="KW-0238">DNA-binding</keyword>
<dbReference type="EMBL" id="QOWE01000004">
    <property type="protein sequence ID" value="RCR70620.1"/>
    <property type="molecule type" value="Genomic_DNA"/>
</dbReference>
<dbReference type="AlphaFoldDB" id="A0A368JSI0"/>
<evidence type="ECO:0000313" key="9">
    <source>
        <dbReference type="Proteomes" id="UP000253383"/>
    </source>
</evidence>
<dbReference type="InterPro" id="IPR007492">
    <property type="entry name" value="LytTR_DNA-bd_dom"/>
</dbReference>
<dbReference type="CDD" id="cd17574">
    <property type="entry name" value="REC_OmpR"/>
    <property type="match status" value="1"/>
</dbReference>
<keyword evidence="5" id="KW-0804">Transcription</keyword>
<name>A0A368JSI0_9BACT</name>
<dbReference type="Pfam" id="PF00072">
    <property type="entry name" value="Response_reg"/>
    <property type="match status" value="1"/>
</dbReference>
<evidence type="ECO:0000313" key="8">
    <source>
        <dbReference type="EMBL" id="RCR70620.1"/>
    </source>
</evidence>
<dbReference type="InterPro" id="IPR001789">
    <property type="entry name" value="Sig_transdc_resp-reg_receiver"/>
</dbReference>